<evidence type="ECO:0000313" key="2">
    <source>
        <dbReference type="EMBL" id="KAJ8394022.1"/>
    </source>
</evidence>
<evidence type="ECO:0000256" key="1">
    <source>
        <dbReference type="SAM" id="MobiDB-lite"/>
    </source>
</evidence>
<dbReference type="AlphaFoldDB" id="A0AAD7S129"/>
<proteinExistence type="predicted"/>
<dbReference type="EMBL" id="JAINUG010000130">
    <property type="protein sequence ID" value="KAJ8394022.1"/>
    <property type="molecule type" value="Genomic_DNA"/>
</dbReference>
<dbReference type="Proteomes" id="UP001221898">
    <property type="component" value="Unassembled WGS sequence"/>
</dbReference>
<gene>
    <name evidence="2" type="ORF">AAFF_G00053660</name>
</gene>
<evidence type="ECO:0000313" key="3">
    <source>
        <dbReference type="Proteomes" id="UP001221898"/>
    </source>
</evidence>
<reference evidence="2" key="1">
    <citation type="journal article" date="2023" name="Science">
        <title>Genome structures resolve the early diversification of teleost fishes.</title>
        <authorList>
            <person name="Parey E."/>
            <person name="Louis A."/>
            <person name="Montfort J."/>
            <person name="Bouchez O."/>
            <person name="Roques C."/>
            <person name="Iampietro C."/>
            <person name="Lluch J."/>
            <person name="Castinel A."/>
            <person name="Donnadieu C."/>
            <person name="Desvignes T."/>
            <person name="Floi Bucao C."/>
            <person name="Jouanno E."/>
            <person name="Wen M."/>
            <person name="Mejri S."/>
            <person name="Dirks R."/>
            <person name="Jansen H."/>
            <person name="Henkel C."/>
            <person name="Chen W.J."/>
            <person name="Zahm M."/>
            <person name="Cabau C."/>
            <person name="Klopp C."/>
            <person name="Thompson A.W."/>
            <person name="Robinson-Rechavi M."/>
            <person name="Braasch I."/>
            <person name="Lecointre G."/>
            <person name="Bobe J."/>
            <person name="Postlethwait J.H."/>
            <person name="Berthelot C."/>
            <person name="Roest Crollius H."/>
            <person name="Guiguen Y."/>
        </authorList>
    </citation>
    <scope>NUCLEOTIDE SEQUENCE</scope>
    <source>
        <strain evidence="2">NC1722</strain>
    </source>
</reference>
<comment type="caution">
    <text evidence="2">The sequence shown here is derived from an EMBL/GenBank/DDBJ whole genome shotgun (WGS) entry which is preliminary data.</text>
</comment>
<keyword evidence="3" id="KW-1185">Reference proteome</keyword>
<feature type="region of interest" description="Disordered" evidence="1">
    <location>
        <begin position="69"/>
        <end position="95"/>
    </location>
</feature>
<accession>A0AAD7S129</accession>
<organism evidence="2 3">
    <name type="scientific">Aldrovandia affinis</name>
    <dbReference type="NCBI Taxonomy" id="143900"/>
    <lineage>
        <taxon>Eukaryota</taxon>
        <taxon>Metazoa</taxon>
        <taxon>Chordata</taxon>
        <taxon>Craniata</taxon>
        <taxon>Vertebrata</taxon>
        <taxon>Euteleostomi</taxon>
        <taxon>Actinopterygii</taxon>
        <taxon>Neopterygii</taxon>
        <taxon>Teleostei</taxon>
        <taxon>Notacanthiformes</taxon>
        <taxon>Halosauridae</taxon>
        <taxon>Aldrovandia</taxon>
    </lineage>
</organism>
<name>A0AAD7S129_9TELE</name>
<sequence length="95" mass="10470">MPLSLFPDTYEVHCSRECVARRRKAGTKGSCESICLYIQALEKSGQGCESGGEVSEWAAGTVAERRWKRTGPLSPRSLSRPRQLTCRAVPSGVER</sequence>
<protein>
    <submittedName>
        <fullName evidence="2">Uncharacterized protein</fullName>
    </submittedName>
</protein>